<dbReference type="InterPro" id="IPR022111">
    <property type="entry name" value="Rhodanese_C"/>
</dbReference>
<dbReference type="Gene3D" id="3.40.50.1820">
    <property type="entry name" value="alpha/beta hydrolase"/>
    <property type="match status" value="1"/>
</dbReference>
<accession>A0A1E5UTL6</accession>
<dbReference type="CDD" id="cd01518">
    <property type="entry name" value="RHOD_YceA"/>
    <property type="match status" value="1"/>
</dbReference>
<sequence>MDATRQQGQRRGDGGGGRFGVLLYYRYAVVPDAAALAAFYEAHCRGLALVGRVRVGPDGVNATELVTLCSNPTSAPPEISSAGRHLSAAEFHSVLRNVALSSEEKNEVVVVDARNVYETRIGKFNVPNVETLDPEIRQYSDLPSWIDEHTEKLRGKSILMYCTGGIRCEMASAYIRSKGEGFENVFQLYGGIQRYLEQFPDGGYFEGKNFVFDHRISVGSLKENILGACLICGSSYDDYSSRCRCSHCRMLVLVCPSCQDSTKEYVCELCQKNGKEPCQISTGQDCEIQTVLSEPSGFEKPSISNHDMTSKVPWSNDGEQLKKLRILCLHGFRQNASNFKGRTSALAKKLKHIAELIFIDAPHELSFVYQPIQSHCYDKPSPPSATPKRKFAWLIAPNSSCNTEQDWKAADAPFNPLQYQQQTEGFEESYTYLENAISQMGSFEGILGFSQGAAMAALFCRQQQKTSRAPKFQFGMFCSGYPAPVGDFDGEPIKLPSLHCFGNGEGHDRQIANRASAKLAGLFQRDCCTVVEHDMGHIIPTRSPYIDQIKGFLSSFL</sequence>
<name>A0A1E5UTL6_9POAL</name>
<dbReference type="SUPFAM" id="SSF52821">
    <property type="entry name" value="Rhodanese/Cell cycle control phosphatase"/>
    <property type="match status" value="1"/>
</dbReference>
<dbReference type="InterPro" id="IPR020936">
    <property type="entry name" value="TrhO"/>
</dbReference>
<proteinExistence type="predicted"/>
<dbReference type="Gene3D" id="3.30.70.100">
    <property type="match status" value="1"/>
</dbReference>
<keyword evidence="3" id="KW-1185">Reference proteome</keyword>
<dbReference type="Proteomes" id="UP000095767">
    <property type="component" value="Unassembled WGS sequence"/>
</dbReference>
<dbReference type="FunFam" id="3.40.50.1820:FF:000073">
    <property type="entry name" value="esterase OVCA2 isoform X6"/>
    <property type="match status" value="1"/>
</dbReference>
<dbReference type="InterPro" id="IPR036873">
    <property type="entry name" value="Rhodanese-like_dom_sf"/>
</dbReference>
<dbReference type="InterPro" id="IPR005645">
    <property type="entry name" value="FSH-like_dom"/>
</dbReference>
<organism evidence="2 3">
    <name type="scientific">Dichanthelium oligosanthes</name>
    <dbReference type="NCBI Taxonomy" id="888268"/>
    <lineage>
        <taxon>Eukaryota</taxon>
        <taxon>Viridiplantae</taxon>
        <taxon>Streptophyta</taxon>
        <taxon>Embryophyta</taxon>
        <taxon>Tracheophyta</taxon>
        <taxon>Spermatophyta</taxon>
        <taxon>Magnoliopsida</taxon>
        <taxon>Liliopsida</taxon>
        <taxon>Poales</taxon>
        <taxon>Poaceae</taxon>
        <taxon>PACMAD clade</taxon>
        <taxon>Panicoideae</taxon>
        <taxon>Panicodae</taxon>
        <taxon>Paniceae</taxon>
        <taxon>Dichantheliinae</taxon>
        <taxon>Dichanthelium</taxon>
    </lineage>
</organism>
<gene>
    <name evidence="2" type="ORF">BAE44_0022720</name>
</gene>
<dbReference type="Pfam" id="PF03959">
    <property type="entry name" value="FSH1"/>
    <property type="match status" value="1"/>
</dbReference>
<dbReference type="InterPro" id="IPR001763">
    <property type="entry name" value="Rhodanese-like_dom"/>
</dbReference>
<dbReference type="FunFam" id="3.40.250.10:FF:000022">
    <property type="entry name" value="Thiosulfate sulfurtransferase/rhodanese-like domain-containing protein 2"/>
    <property type="match status" value="1"/>
</dbReference>
<dbReference type="STRING" id="888268.A0A1E5UTL6"/>
<dbReference type="InterPro" id="IPR040503">
    <property type="entry name" value="TRHO_N"/>
</dbReference>
<dbReference type="PANTHER" id="PTHR43268">
    <property type="entry name" value="THIOSULFATE SULFURTRANSFERASE/RHODANESE-LIKE DOMAIN-CONTAINING PROTEIN 2"/>
    <property type="match status" value="1"/>
</dbReference>
<dbReference type="InterPro" id="IPR029058">
    <property type="entry name" value="AB_hydrolase_fold"/>
</dbReference>
<dbReference type="SUPFAM" id="SSF53474">
    <property type="entry name" value="alpha/beta-Hydrolases"/>
    <property type="match status" value="1"/>
</dbReference>
<evidence type="ECO:0000259" key="1">
    <source>
        <dbReference type="PROSITE" id="PS50206"/>
    </source>
</evidence>
<evidence type="ECO:0000313" key="2">
    <source>
        <dbReference type="EMBL" id="OEL16262.1"/>
    </source>
</evidence>
<dbReference type="Gene3D" id="3.40.250.10">
    <property type="entry name" value="Rhodanese-like domain"/>
    <property type="match status" value="1"/>
</dbReference>
<dbReference type="Pfam" id="PF12368">
    <property type="entry name" value="Rhodanese_C"/>
    <property type="match status" value="1"/>
</dbReference>
<reference evidence="2 3" key="1">
    <citation type="submission" date="2016-09" db="EMBL/GenBank/DDBJ databases">
        <title>The draft genome of Dichanthelium oligosanthes: A C3 panicoid grass species.</title>
        <authorList>
            <person name="Studer A.J."/>
            <person name="Schnable J.C."/>
            <person name="Brutnell T.P."/>
        </authorList>
    </citation>
    <scope>NUCLEOTIDE SEQUENCE [LARGE SCALE GENOMIC DNA]</scope>
    <source>
        <strain evidence="3">cv. Kellogg 1175</strain>
        <tissue evidence="2">Leaf</tissue>
    </source>
</reference>
<dbReference type="Pfam" id="PF17773">
    <property type="entry name" value="UPF0176_N"/>
    <property type="match status" value="1"/>
</dbReference>
<protein>
    <submittedName>
        <fullName evidence="2">Rhodanese-like domain-containing protein 6</fullName>
    </submittedName>
</protein>
<dbReference type="PROSITE" id="PS50206">
    <property type="entry name" value="RHODANESE_3"/>
    <property type="match status" value="1"/>
</dbReference>
<comment type="caution">
    <text evidence="2">The sequence shown here is derived from an EMBL/GenBank/DDBJ whole genome shotgun (WGS) entry which is preliminary data.</text>
</comment>
<dbReference type="Pfam" id="PF00581">
    <property type="entry name" value="Rhodanese"/>
    <property type="match status" value="1"/>
</dbReference>
<evidence type="ECO:0000313" key="3">
    <source>
        <dbReference type="Proteomes" id="UP000095767"/>
    </source>
</evidence>
<dbReference type="PANTHER" id="PTHR43268:SF6">
    <property type="entry name" value="THIOSULFATE SULFURTRANSFERASE_RHODANESE-LIKE DOMAIN-CONTAINING PROTEIN 2"/>
    <property type="match status" value="1"/>
</dbReference>
<feature type="domain" description="Rhodanese" evidence="1">
    <location>
        <begin position="104"/>
        <end position="204"/>
    </location>
</feature>
<dbReference type="SMART" id="SM00450">
    <property type="entry name" value="RHOD"/>
    <property type="match status" value="1"/>
</dbReference>
<dbReference type="OrthoDB" id="25002at2759"/>
<dbReference type="AlphaFoldDB" id="A0A1E5UTL6"/>
<dbReference type="EMBL" id="LWDX02063527">
    <property type="protein sequence ID" value="OEL16262.1"/>
    <property type="molecule type" value="Genomic_DNA"/>
</dbReference>